<evidence type="ECO:0000256" key="3">
    <source>
        <dbReference type="ARBA" id="ARBA00010345"/>
    </source>
</evidence>
<keyword evidence="9" id="KW-0325">Glycoprotein</keyword>
<evidence type="ECO:0000256" key="5">
    <source>
        <dbReference type="ARBA" id="ARBA00022692"/>
    </source>
</evidence>
<keyword evidence="4 10" id="KW-0337">GPI-anchor biosynthesis</keyword>
<comment type="similarity">
    <text evidence="3 10">Belongs to the PIGX family.</text>
</comment>
<evidence type="ECO:0000256" key="4">
    <source>
        <dbReference type="ARBA" id="ARBA00022502"/>
    </source>
</evidence>
<accession>A0ABM1J2P7</accession>
<reference evidence="12" key="1">
    <citation type="submission" date="2025-08" db="UniProtKB">
        <authorList>
            <consortium name="RefSeq"/>
        </authorList>
    </citation>
    <scope>IDENTIFICATION</scope>
    <source>
        <tissue evidence="12">Whole body</tissue>
    </source>
</reference>
<gene>
    <name evidence="12" type="primary">LOC107071865</name>
</gene>
<evidence type="ECO:0000313" key="11">
    <source>
        <dbReference type="Proteomes" id="UP000694924"/>
    </source>
</evidence>
<sequence>MWYHLKIAIYILLLFQYVSVSGNISAHVRMHVDGSGFHRYFTYHIEVDNLILKDCYASLHFVLPSALYVNINELAELKRTDNTTICSVGETDTELFMENANSQNVTICSRIDDGSSIMSLPIHQRYQYPKENGDYETVVLRKPSLLLGCKERIKEYRVSKINLCPLCADKMVKWRELPYNTDEIEYEWTIPIGDISFLSFVTYITLIITSFGTVLLINTIWTSNIKKHLKKN</sequence>
<evidence type="ECO:0000256" key="6">
    <source>
        <dbReference type="ARBA" id="ARBA00022824"/>
    </source>
</evidence>
<dbReference type="PANTHER" id="PTHR28650:SF1">
    <property type="entry name" value="PHOSPHATIDYLINOSITOL-GLYCAN BIOSYNTHESIS CLASS X PROTEIN"/>
    <property type="match status" value="1"/>
</dbReference>
<evidence type="ECO:0000256" key="9">
    <source>
        <dbReference type="ARBA" id="ARBA00023180"/>
    </source>
</evidence>
<feature type="chain" id="PRO_5044980074" description="Phosphatidylinositol-glycan biosynthesis class X protein" evidence="10">
    <location>
        <begin position="23"/>
        <end position="232"/>
    </location>
</feature>
<evidence type="ECO:0000256" key="1">
    <source>
        <dbReference type="ARBA" id="ARBA00004389"/>
    </source>
</evidence>
<feature type="transmembrane region" description="Helical" evidence="10">
    <location>
        <begin position="200"/>
        <end position="221"/>
    </location>
</feature>
<comment type="pathway">
    <text evidence="2 10">Glycolipid biosynthesis; glycosylphosphatidylinositol-anchor biosynthesis.</text>
</comment>
<evidence type="ECO:0000313" key="12">
    <source>
        <dbReference type="RefSeq" id="XP_015186734.1"/>
    </source>
</evidence>
<keyword evidence="5 10" id="KW-0812">Transmembrane</keyword>
<dbReference type="Pfam" id="PF08320">
    <property type="entry name" value="PIG-X"/>
    <property type="match status" value="1"/>
</dbReference>
<comment type="function">
    <text evidence="10">Stabilizing subunit of the glycosylphosphatidylinositol-mannosyltransferase I complex which catalyzes the transfer of the first mannose, via an alpha-1,4 bond from a dolichol-phosphate-mannose (Dol-P-Man) to the glucosaminyl acyl phosphatidylinositol (GlcN-(acyl)PI) intermediate to generate alpha-D-Man-(1-&gt;4)-alpha-D-GlcN-(1-&gt;6)-(1-radyl,2-acyl-sn-glycero-3-phospho)-2-acyl-inositol and participates in the sixth step of the glycosylphosphatidylinositol-anchor biosynthesis. Probably acts by stabilizing the mannosyltransferase PIGM.</text>
</comment>
<dbReference type="SMART" id="SM00780">
    <property type="entry name" value="PIG-X"/>
    <property type="match status" value="1"/>
</dbReference>
<protein>
    <recommendedName>
        <fullName evidence="10">Phosphatidylinositol-glycan biosynthesis class X protein</fullName>
    </recommendedName>
</protein>
<dbReference type="PANTHER" id="PTHR28650">
    <property type="entry name" value="PHOSPHATIDYLINOSITOL-GLYCAN BIOSYNTHESIS CLASS X PROTEIN"/>
    <property type="match status" value="1"/>
</dbReference>
<feature type="signal peptide" evidence="10">
    <location>
        <begin position="1"/>
        <end position="22"/>
    </location>
</feature>
<dbReference type="InterPro" id="IPR040039">
    <property type="entry name" value="PIGX"/>
</dbReference>
<dbReference type="RefSeq" id="XP_015186734.1">
    <property type="nucleotide sequence ID" value="XM_015331248.1"/>
</dbReference>
<dbReference type="GeneID" id="107071865"/>
<evidence type="ECO:0000256" key="7">
    <source>
        <dbReference type="ARBA" id="ARBA00022989"/>
    </source>
</evidence>
<evidence type="ECO:0000256" key="8">
    <source>
        <dbReference type="ARBA" id="ARBA00023136"/>
    </source>
</evidence>
<dbReference type="InterPro" id="IPR013233">
    <property type="entry name" value="PIG-X/PBN1"/>
</dbReference>
<evidence type="ECO:0000256" key="2">
    <source>
        <dbReference type="ARBA" id="ARBA00004687"/>
    </source>
</evidence>
<proteinExistence type="inferred from homology"/>
<name>A0ABM1J2P7_POLDO</name>
<comment type="subcellular location">
    <subcellularLocation>
        <location evidence="1 10">Endoplasmic reticulum membrane</location>
        <topology evidence="1 10">Single-pass membrane protein</topology>
    </subcellularLocation>
</comment>
<organism evidence="11 12">
    <name type="scientific">Polistes dominula</name>
    <name type="common">European paper wasp</name>
    <name type="synonym">Vespa dominula</name>
    <dbReference type="NCBI Taxonomy" id="743375"/>
    <lineage>
        <taxon>Eukaryota</taxon>
        <taxon>Metazoa</taxon>
        <taxon>Ecdysozoa</taxon>
        <taxon>Arthropoda</taxon>
        <taxon>Hexapoda</taxon>
        <taxon>Insecta</taxon>
        <taxon>Pterygota</taxon>
        <taxon>Neoptera</taxon>
        <taxon>Endopterygota</taxon>
        <taxon>Hymenoptera</taxon>
        <taxon>Apocrita</taxon>
        <taxon>Aculeata</taxon>
        <taxon>Vespoidea</taxon>
        <taxon>Vespidae</taxon>
        <taxon>Polistinae</taxon>
        <taxon>Polistini</taxon>
        <taxon>Polistes</taxon>
    </lineage>
</organism>
<keyword evidence="7 10" id="KW-1133">Transmembrane helix</keyword>
<keyword evidence="8 10" id="KW-0472">Membrane</keyword>
<keyword evidence="10" id="KW-0732">Signal</keyword>
<evidence type="ECO:0000256" key="10">
    <source>
        <dbReference type="RuleBase" id="RU366056"/>
    </source>
</evidence>
<dbReference type="Proteomes" id="UP000694924">
    <property type="component" value="Unplaced"/>
</dbReference>
<keyword evidence="11" id="KW-1185">Reference proteome</keyword>
<keyword evidence="6 10" id="KW-0256">Endoplasmic reticulum</keyword>